<protein>
    <recommendedName>
        <fullName evidence="1">Protein kinase domain-containing protein</fullName>
    </recommendedName>
</protein>
<organism evidence="2 3">
    <name type="scientific">Tulasnella calospora MUT 4182</name>
    <dbReference type="NCBI Taxonomy" id="1051891"/>
    <lineage>
        <taxon>Eukaryota</taxon>
        <taxon>Fungi</taxon>
        <taxon>Dikarya</taxon>
        <taxon>Basidiomycota</taxon>
        <taxon>Agaricomycotina</taxon>
        <taxon>Agaricomycetes</taxon>
        <taxon>Cantharellales</taxon>
        <taxon>Tulasnellaceae</taxon>
        <taxon>Tulasnella</taxon>
    </lineage>
</organism>
<gene>
    <name evidence="2" type="ORF">M407DRAFT_72038</name>
</gene>
<dbReference type="InterPro" id="IPR011009">
    <property type="entry name" value="Kinase-like_dom_sf"/>
</dbReference>
<dbReference type="InterPro" id="IPR008271">
    <property type="entry name" value="Ser/Thr_kinase_AS"/>
</dbReference>
<dbReference type="STRING" id="1051891.A0A0C3L3I9"/>
<dbReference type="SUPFAM" id="SSF56112">
    <property type="entry name" value="Protein kinase-like (PK-like)"/>
    <property type="match status" value="1"/>
</dbReference>
<reference evidence="3" key="2">
    <citation type="submission" date="2015-01" db="EMBL/GenBank/DDBJ databases">
        <title>Evolutionary Origins and Diversification of the Mycorrhizal Mutualists.</title>
        <authorList>
            <consortium name="DOE Joint Genome Institute"/>
            <consortium name="Mycorrhizal Genomics Consortium"/>
            <person name="Kohler A."/>
            <person name="Kuo A."/>
            <person name="Nagy L.G."/>
            <person name="Floudas D."/>
            <person name="Copeland A."/>
            <person name="Barry K.W."/>
            <person name="Cichocki N."/>
            <person name="Veneault-Fourrey C."/>
            <person name="LaButti K."/>
            <person name="Lindquist E.A."/>
            <person name="Lipzen A."/>
            <person name="Lundell T."/>
            <person name="Morin E."/>
            <person name="Murat C."/>
            <person name="Riley R."/>
            <person name="Ohm R."/>
            <person name="Sun H."/>
            <person name="Tunlid A."/>
            <person name="Henrissat B."/>
            <person name="Grigoriev I.V."/>
            <person name="Hibbett D.S."/>
            <person name="Martin F."/>
        </authorList>
    </citation>
    <scope>NUCLEOTIDE SEQUENCE [LARGE SCALE GENOMIC DNA]</scope>
    <source>
        <strain evidence="3">MUT 4182</strain>
    </source>
</reference>
<feature type="domain" description="Protein kinase" evidence="1">
    <location>
        <begin position="1"/>
        <end position="222"/>
    </location>
</feature>
<feature type="non-terminal residue" evidence="2">
    <location>
        <position position="1"/>
    </location>
</feature>
<evidence type="ECO:0000313" key="3">
    <source>
        <dbReference type="Proteomes" id="UP000054248"/>
    </source>
</evidence>
<sequence length="236" mass="26660">LVREIGILSKLTHEHIVTFIGFVEDISGGIGWMIFPWETNGNIREFLQSGEWEIPERISLIYDVACGIQYLHDHEPPICHGDLKSANILVNSENRALLTDFGSARLLELSITDTIITITGPAWTLRWAAPEVLDGELPDLPSDIWAFGWICWEIMTNSYPFADVKQDAAVVLRVVAGDLPSVENNIHTSQIRALCHLMEECWALDPCKRPSAKKCMIGTQWMVRLRRSKPPNRSIN</sequence>
<dbReference type="InterPro" id="IPR001245">
    <property type="entry name" value="Ser-Thr/Tyr_kinase_cat_dom"/>
</dbReference>
<dbReference type="EMBL" id="KN822996">
    <property type="protein sequence ID" value="KIO28298.1"/>
    <property type="molecule type" value="Genomic_DNA"/>
</dbReference>
<dbReference type="PROSITE" id="PS50011">
    <property type="entry name" value="PROTEIN_KINASE_DOM"/>
    <property type="match status" value="1"/>
</dbReference>
<reference evidence="2 3" key="1">
    <citation type="submission" date="2014-04" db="EMBL/GenBank/DDBJ databases">
        <authorList>
            <consortium name="DOE Joint Genome Institute"/>
            <person name="Kuo A."/>
            <person name="Girlanda M."/>
            <person name="Perotto S."/>
            <person name="Kohler A."/>
            <person name="Nagy L.G."/>
            <person name="Floudas D."/>
            <person name="Copeland A."/>
            <person name="Barry K.W."/>
            <person name="Cichocki N."/>
            <person name="Veneault-Fourrey C."/>
            <person name="LaButti K."/>
            <person name="Lindquist E.A."/>
            <person name="Lipzen A."/>
            <person name="Lundell T."/>
            <person name="Morin E."/>
            <person name="Murat C."/>
            <person name="Sun H."/>
            <person name="Tunlid A."/>
            <person name="Henrissat B."/>
            <person name="Grigoriev I.V."/>
            <person name="Hibbett D.S."/>
            <person name="Martin F."/>
            <person name="Nordberg H.P."/>
            <person name="Cantor M.N."/>
            <person name="Hua S.X."/>
        </authorList>
    </citation>
    <scope>NUCLEOTIDE SEQUENCE [LARGE SCALE GENOMIC DNA]</scope>
    <source>
        <strain evidence="2 3">MUT 4182</strain>
    </source>
</reference>
<dbReference type="OrthoDB" id="346907at2759"/>
<evidence type="ECO:0000313" key="2">
    <source>
        <dbReference type="EMBL" id="KIO28298.1"/>
    </source>
</evidence>
<name>A0A0C3L3I9_9AGAM</name>
<accession>A0A0C3L3I9</accession>
<dbReference type="Proteomes" id="UP000054248">
    <property type="component" value="Unassembled WGS sequence"/>
</dbReference>
<dbReference type="PROSITE" id="PS00108">
    <property type="entry name" value="PROTEIN_KINASE_ST"/>
    <property type="match status" value="1"/>
</dbReference>
<dbReference type="HOGENOM" id="CLU_000288_7_18_1"/>
<dbReference type="Gene3D" id="1.10.510.10">
    <property type="entry name" value="Transferase(Phosphotransferase) domain 1"/>
    <property type="match status" value="1"/>
</dbReference>
<dbReference type="GO" id="GO:0005524">
    <property type="term" value="F:ATP binding"/>
    <property type="evidence" value="ECO:0007669"/>
    <property type="project" value="InterPro"/>
</dbReference>
<proteinExistence type="predicted"/>
<keyword evidence="3" id="KW-1185">Reference proteome</keyword>
<dbReference type="PANTHER" id="PTHR44329">
    <property type="entry name" value="SERINE/THREONINE-PROTEIN KINASE TNNI3K-RELATED"/>
    <property type="match status" value="1"/>
</dbReference>
<dbReference type="AlphaFoldDB" id="A0A0C3L3I9"/>
<evidence type="ECO:0000259" key="1">
    <source>
        <dbReference type="PROSITE" id="PS50011"/>
    </source>
</evidence>
<dbReference type="SMART" id="SM00220">
    <property type="entry name" value="S_TKc"/>
    <property type="match status" value="1"/>
</dbReference>
<dbReference type="PIRSF" id="PIRSF000654">
    <property type="entry name" value="Integrin-linked_kinase"/>
    <property type="match status" value="1"/>
</dbReference>
<dbReference type="Pfam" id="PF07714">
    <property type="entry name" value="PK_Tyr_Ser-Thr"/>
    <property type="match status" value="1"/>
</dbReference>
<dbReference type="GO" id="GO:0004674">
    <property type="term" value="F:protein serine/threonine kinase activity"/>
    <property type="evidence" value="ECO:0007669"/>
    <property type="project" value="TreeGrafter"/>
</dbReference>
<dbReference type="InterPro" id="IPR000719">
    <property type="entry name" value="Prot_kinase_dom"/>
</dbReference>
<dbReference type="InterPro" id="IPR051681">
    <property type="entry name" value="Ser/Thr_Kinases-Pseudokinases"/>
</dbReference>